<protein>
    <submittedName>
        <fullName evidence="1">Uncharacterized protein</fullName>
    </submittedName>
</protein>
<proteinExistence type="predicted"/>
<gene>
    <name evidence="1" type="ORF">H2198_008351</name>
</gene>
<accession>A0ACC2ZXD9</accession>
<reference evidence="1" key="1">
    <citation type="submission" date="2022-10" db="EMBL/GenBank/DDBJ databases">
        <title>Culturing micro-colonial fungi from biological soil crusts in the Mojave desert and describing Neophaeococcomyces mojavensis, and introducing the new genera and species Taxawa tesnikishii.</title>
        <authorList>
            <person name="Kurbessoian T."/>
            <person name="Stajich J.E."/>
        </authorList>
    </citation>
    <scope>NUCLEOTIDE SEQUENCE</scope>
    <source>
        <strain evidence="1">JES_112</strain>
    </source>
</reference>
<evidence type="ECO:0000313" key="1">
    <source>
        <dbReference type="EMBL" id="KAJ9652382.1"/>
    </source>
</evidence>
<comment type="caution">
    <text evidence="1">The sequence shown here is derived from an EMBL/GenBank/DDBJ whole genome shotgun (WGS) entry which is preliminary data.</text>
</comment>
<organism evidence="1 2">
    <name type="scientific">Neophaeococcomyces mojaviensis</name>
    <dbReference type="NCBI Taxonomy" id="3383035"/>
    <lineage>
        <taxon>Eukaryota</taxon>
        <taxon>Fungi</taxon>
        <taxon>Dikarya</taxon>
        <taxon>Ascomycota</taxon>
        <taxon>Pezizomycotina</taxon>
        <taxon>Eurotiomycetes</taxon>
        <taxon>Chaetothyriomycetidae</taxon>
        <taxon>Chaetothyriales</taxon>
        <taxon>Chaetothyriales incertae sedis</taxon>
        <taxon>Neophaeococcomyces</taxon>
    </lineage>
</organism>
<name>A0ACC2ZXD9_9EURO</name>
<sequence>MASLLSIIAVPDDGSPSSSESVVLEGKSLTESVLDYEYANGRRYHGFHAGQYLLPNDEQEQERMDLLHHIWRMLLGGELFYTELDSPQRILDVGTGTGRWAVDCADLFPSAKITATDLSPIQPTMVPENLQFFVDDAESDWDWEPFDFIHGRCLGGSIMDWPRFYRQCFDHTMPGGRIEMQEHDVWIKSAGDKVPPWTLVWMNTLAEAFDTHGQGLNVADKHVQWMQKAGFVDVEDRVHQVPIGSWAKDKRLKELGRWHLVQMVDAVEPYTLAMYTDVLGKDLEETQVSIEMVRKEFRGKKHHLYVRYHFITGRRPD</sequence>
<keyword evidence="2" id="KW-1185">Reference proteome</keyword>
<evidence type="ECO:0000313" key="2">
    <source>
        <dbReference type="Proteomes" id="UP001172386"/>
    </source>
</evidence>
<dbReference type="Proteomes" id="UP001172386">
    <property type="component" value="Unassembled WGS sequence"/>
</dbReference>
<dbReference type="EMBL" id="JAPDRQ010000201">
    <property type="protein sequence ID" value="KAJ9652382.1"/>
    <property type="molecule type" value="Genomic_DNA"/>
</dbReference>